<dbReference type="AlphaFoldDB" id="A0A1I4WER4"/>
<dbReference type="InterPro" id="IPR001509">
    <property type="entry name" value="Epimerase_deHydtase"/>
</dbReference>
<dbReference type="Pfam" id="PF01370">
    <property type="entry name" value="Epimerase"/>
    <property type="match status" value="1"/>
</dbReference>
<gene>
    <name evidence="2" type="ORF">SAMN05421594_1133</name>
</gene>
<keyword evidence="3" id="KW-1185">Reference proteome</keyword>
<evidence type="ECO:0000313" key="2">
    <source>
        <dbReference type="EMBL" id="SFN11853.1"/>
    </source>
</evidence>
<dbReference type="PANTHER" id="PTHR43245">
    <property type="entry name" value="BIFUNCTIONAL POLYMYXIN RESISTANCE PROTEIN ARNA"/>
    <property type="match status" value="1"/>
</dbReference>
<dbReference type="InterPro" id="IPR050177">
    <property type="entry name" value="Lipid_A_modif_metabolic_enz"/>
</dbReference>
<dbReference type="InterPro" id="IPR036291">
    <property type="entry name" value="NAD(P)-bd_dom_sf"/>
</dbReference>
<organism evidence="2 3">
    <name type="scientific">Chryseobacterium oleae</name>
    <dbReference type="NCBI Taxonomy" id="491207"/>
    <lineage>
        <taxon>Bacteria</taxon>
        <taxon>Pseudomonadati</taxon>
        <taxon>Bacteroidota</taxon>
        <taxon>Flavobacteriia</taxon>
        <taxon>Flavobacteriales</taxon>
        <taxon>Weeksellaceae</taxon>
        <taxon>Chryseobacterium group</taxon>
        <taxon>Chryseobacterium</taxon>
    </lineage>
</organism>
<sequence>MKVLFTGANGFLGRNVIPLLKEKNLQVKTFGTSKADYVFDIANTIVPFDEKFDVVFHAAGKAHSIPQNQEEEKLFYTVNFDGTRNLCSALEKNLPDYFIFISTVAVYGRDFGDDINENVALEGHTPYAKSKMMAEEFLTGWCKKNNVKLFILRPSLIAGPNPPGNLGDMINAVRSGKYFNIAGGTARKSIFWVEDFAEITTRIIGKNGGVYNVCDNANPSFKEISDKISTILNKKSPASIPYFVAKSLAKVGDLLGNKAPINSLRLRKITDSLTFSNEKIKRELDFNPSNVMEKFQL</sequence>
<dbReference type="Proteomes" id="UP000198769">
    <property type="component" value="Unassembled WGS sequence"/>
</dbReference>
<dbReference type="EMBL" id="FOVD01000001">
    <property type="protein sequence ID" value="SFN11853.1"/>
    <property type="molecule type" value="Genomic_DNA"/>
</dbReference>
<dbReference type="Gene3D" id="3.40.50.720">
    <property type="entry name" value="NAD(P)-binding Rossmann-like Domain"/>
    <property type="match status" value="1"/>
</dbReference>
<dbReference type="RefSeq" id="WP_090023588.1">
    <property type="nucleotide sequence ID" value="NZ_FOVD01000001.1"/>
</dbReference>
<protein>
    <submittedName>
        <fullName evidence="2">Nucleoside-diphosphate-sugar epimerase</fullName>
    </submittedName>
</protein>
<dbReference type="OrthoDB" id="329806at2"/>
<feature type="domain" description="NAD-dependent epimerase/dehydratase" evidence="1">
    <location>
        <begin position="3"/>
        <end position="214"/>
    </location>
</feature>
<evidence type="ECO:0000259" key="1">
    <source>
        <dbReference type="Pfam" id="PF01370"/>
    </source>
</evidence>
<dbReference type="SUPFAM" id="SSF51735">
    <property type="entry name" value="NAD(P)-binding Rossmann-fold domains"/>
    <property type="match status" value="1"/>
</dbReference>
<evidence type="ECO:0000313" key="3">
    <source>
        <dbReference type="Proteomes" id="UP000198769"/>
    </source>
</evidence>
<accession>A0A1I4WER4</accession>
<name>A0A1I4WER4_CHROL</name>
<proteinExistence type="predicted"/>
<reference evidence="3" key="1">
    <citation type="submission" date="2016-10" db="EMBL/GenBank/DDBJ databases">
        <authorList>
            <person name="Varghese N."/>
            <person name="Submissions S."/>
        </authorList>
    </citation>
    <scope>NUCLEOTIDE SEQUENCE [LARGE SCALE GENOMIC DNA]</scope>
    <source>
        <strain evidence="3">DSM 25575</strain>
    </source>
</reference>